<evidence type="ECO:0000256" key="2">
    <source>
        <dbReference type="SAM" id="MobiDB-lite"/>
    </source>
</evidence>
<sequence>MHVMSSPSLTNETEYCSSEGSISAATTASTTSTTSDLSPMLGHIPSASTLPSPFPNEPPLHPTTLPHHYTPPPPPPLPPNTPPPPPPTSLSSHGVWKKRQVRSFFWKPIPEEKVRGQPNIWTMAVRCQQQYQIDVRSVEELFGQQEEVQGRGCVPATSGSSSARITRSRSFKENKDKISILDSKRGMNVGIFLRQFKKSNHSIVEDIRQGDGKLYGAELLKDLLKLLPESDEVKKLRAFKGDSSKLTLADSFMYLLVQVPRFELRIEAMVLREEFFQSCAVMSREIDVIRVATKELMTCEELHAILHLVLQAGNIMNAGGYAGNAVGFKLSSLLSLANTKANKPGMNLLHFVALEAQKKDEKLLKFPEKLQDIQSASRISVENIELEFSSLYVRTRSLEEKVQSDPELLEQLDPFLQCSTRTLQDLKRCRLDLRKEGNALIDFFCEDKDTFMLDECFRIFQDFCLKFKKAVKDNLEREHKEAARQRRLRELEEKRFAWNADQQQAAGAGNGGFGRSSSENDMDMLTKEGLLDFLQQRPASPHSPLGRSASARRHRHTVVAMADRELHDYLELFGSGAALPADYANKFNSLPRTGRTLHRRTAPWLVSQDDKHKLENGQQVLATSHRAETEPISPLAMYSSTGFNANEEPYNNNNNYTTVSEGSYLPRSCQNRNIFQKTPNPGVSVTAQMNVSVERHTLVPGIQQFDLPSPNNNTNHMHFVDHKDVVVTDLEMEKESPKTLILDTPPPCPKSLERGPEPVAWEGKMPSSQFVVGSLQKEDKEDSSTVSSTTCNMPLPLDPSVSNKKPVFYILDCTETDCSVALDYSEIESSLLMREGLVPYVKNTDWNNIQGNLRDPSSLSSNSNFDSASKTDQSVSASTNELSASKSTDKRAPSVGSLVTMEEGDTDSWDTAEARQVDEKAVQTYSPKPTHAKTKNVSKVSKNSKVGCGVRMLTTTENQGMRKVVPITKLSRTGRNARRVERPAGGHDGARQPLIDKSTPARERGEKTGRPARHSSLPPEETKSQGNVGLSGWARDLNPRKPSFRKPSAKPLRNLPKPPPEEKMCRSTMRALAAQAQGQVRTPSEASAPETPTHSSKTPSATLPGWARNTVASSSRTTKKELAPTLSNPPTPSRSPSLLSRSSSQSQAPARSPAAATTTPPAKGGQHSPRGEEKEKAQGGGLQKVQSVRASSRTSTQRSDTPPSPPTRERSRKSSSFSEKSVQSTTSCKTIKPTWK</sequence>
<feature type="region of interest" description="Disordered" evidence="2">
    <location>
        <begin position="966"/>
        <end position="1236"/>
    </location>
</feature>
<dbReference type="InterPro" id="IPR042201">
    <property type="entry name" value="FH2_Formin_sf"/>
</dbReference>
<dbReference type="GeneID" id="106610020"/>
<dbReference type="SMART" id="SM00498">
    <property type="entry name" value="FH2"/>
    <property type="match status" value="1"/>
</dbReference>
<dbReference type="Proteomes" id="UP001652741">
    <property type="component" value="Chromosome ssa08"/>
</dbReference>
<dbReference type="PROSITE" id="PS51444">
    <property type="entry name" value="FH2"/>
    <property type="match status" value="1"/>
</dbReference>
<dbReference type="RefSeq" id="XP_014064597.2">
    <property type="nucleotide sequence ID" value="XM_014209122.2"/>
</dbReference>
<dbReference type="PANTHER" id="PTHR46345">
    <property type="entry name" value="INVERTED FORMIN-2"/>
    <property type="match status" value="1"/>
</dbReference>
<keyword evidence="1" id="KW-0175">Coiled coil</keyword>
<feature type="compositionally biased region" description="Low complexity" evidence="2">
    <location>
        <begin position="1214"/>
        <end position="1227"/>
    </location>
</feature>
<dbReference type="Gene3D" id="1.20.58.2220">
    <property type="entry name" value="Formin, FH2 domain"/>
    <property type="match status" value="1"/>
</dbReference>
<dbReference type="PANTHER" id="PTHR46345:SF11">
    <property type="entry name" value="FORMIN-J-LIKE"/>
    <property type="match status" value="1"/>
</dbReference>
<dbReference type="STRING" id="8030.ENSSSAP00000019313"/>
<feature type="compositionally biased region" description="Polar residues" evidence="2">
    <location>
        <begin position="1076"/>
        <end position="1101"/>
    </location>
</feature>
<evidence type="ECO:0000313" key="5">
    <source>
        <dbReference type="RefSeq" id="XP_014064597.2"/>
    </source>
</evidence>
<feature type="compositionally biased region" description="Basic and acidic residues" evidence="2">
    <location>
        <begin position="978"/>
        <end position="990"/>
    </location>
</feature>
<feature type="compositionally biased region" description="Polar residues" evidence="2">
    <location>
        <begin position="870"/>
        <end position="886"/>
    </location>
</feature>
<feature type="compositionally biased region" description="Low complexity" evidence="2">
    <location>
        <begin position="17"/>
        <end position="35"/>
    </location>
</feature>
<feature type="region of interest" description="Disordered" evidence="2">
    <location>
        <begin position="853"/>
        <end position="912"/>
    </location>
</feature>
<proteinExistence type="predicted"/>
<gene>
    <name evidence="5" type="primary">LOC106610020</name>
</gene>
<name>A0A1S3SJT2_SALSA</name>
<dbReference type="Bgee" id="ENSSSAG00000009410">
    <property type="expression patterns" value="Expressed in ovary and 6 other cell types or tissues"/>
</dbReference>
<feature type="compositionally biased region" description="Pro residues" evidence="2">
    <location>
        <begin position="69"/>
        <end position="88"/>
    </location>
</feature>
<dbReference type="SUPFAM" id="SSF101447">
    <property type="entry name" value="Formin homology 2 domain (FH2 domain)"/>
    <property type="match status" value="1"/>
</dbReference>
<feature type="region of interest" description="Disordered" evidence="2">
    <location>
        <begin position="1"/>
        <end position="94"/>
    </location>
</feature>
<evidence type="ECO:0000259" key="3">
    <source>
        <dbReference type="PROSITE" id="PS51444"/>
    </source>
</evidence>
<evidence type="ECO:0000256" key="1">
    <source>
        <dbReference type="SAM" id="Coils"/>
    </source>
</evidence>
<feature type="compositionally biased region" description="Low complexity" evidence="2">
    <location>
        <begin position="857"/>
        <end position="868"/>
    </location>
</feature>
<accession>A0A1S3SJT2</accession>
<feature type="compositionally biased region" description="Low complexity" evidence="2">
    <location>
        <begin position="1134"/>
        <end position="1162"/>
    </location>
</feature>
<feature type="compositionally biased region" description="Pro residues" evidence="2">
    <location>
        <begin position="52"/>
        <end position="61"/>
    </location>
</feature>
<feature type="compositionally biased region" description="Low complexity" evidence="2">
    <location>
        <begin position="1187"/>
        <end position="1201"/>
    </location>
</feature>
<dbReference type="PaxDb" id="8030-ENSSSAP00000019313"/>
<feature type="compositionally biased region" description="Basic and acidic residues" evidence="2">
    <location>
        <begin position="999"/>
        <end position="1009"/>
    </location>
</feature>
<keyword evidence="4" id="KW-1185">Reference proteome</keyword>
<dbReference type="KEGG" id="sasa:106610020"/>
<evidence type="ECO:0000313" key="4">
    <source>
        <dbReference type="Proteomes" id="UP001652741"/>
    </source>
</evidence>
<feature type="compositionally biased region" description="Polar residues" evidence="2">
    <location>
        <begin position="1"/>
        <end position="16"/>
    </location>
</feature>
<feature type="domain" description="FH2" evidence="3">
    <location>
        <begin position="91"/>
        <end position="493"/>
    </location>
</feature>
<protein>
    <submittedName>
        <fullName evidence="5">FH2 domain-containing protein 1</fullName>
    </submittedName>
</protein>
<dbReference type="AlphaFoldDB" id="A0A1S3SJT2"/>
<dbReference type="InterPro" id="IPR015425">
    <property type="entry name" value="FH2_Formin"/>
</dbReference>
<feature type="coiled-coil region" evidence="1">
    <location>
        <begin position="465"/>
        <end position="492"/>
    </location>
</feature>
<organism evidence="4 5">
    <name type="scientific">Salmo salar</name>
    <name type="common">Atlantic salmon</name>
    <dbReference type="NCBI Taxonomy" id="8030"/>
    <lineage>
        <taxon>Eukaryota</taxon>
        <taxon>Metazoa</taxon>
        <taxon>Chordata</taxon>
        <taxon>Craniata</taxon>
        <taxon>Vertebrata</taxon>
        <taxon>Euteleostomi</taxon>
        <taxon>Actinopterygii</taxon>
        <taxon>Neopterygii</taxon>
        <taxon>Teleostei</taxon>
        <taxon>Protacanthopterygii</taxon>
        <taxon>Salmoniformes</taxon>
        <taxon>Salmonidae</taxon>
        <taxon>Salmoninae</taxon>
        <taxon>Salmo</taxon>
    </lineage>
</organism>
<reference evidence="5" key="1">
    <citation type="submission" date="2025-08" db="UniProtKB">
        <authorList>
            <consortium name="RefSeq"/>
        </authorList>
    </citation>
    <scope>IDENTIFICATION</scope>
</reference>
<dbReference type="Pfam" id="PF02181">
    <property type="entry name" value="FH2"/>
    <property type="match status" value="1"/>
</dbReference>